<dbReference type="Gene3D" id="3.30.540.10">
    <property type="entry name" value="Fructose-1,6-Bisphosphatase, subunit A, domain 1"/>
    <property type="match status" value="1"/>
</dbReference>
<dbReference type="RefSeq" id="WP_042214664.1">
    <property type="nucleotide sequence ID" value="NZ_BBLU01000007.1"/>
</dbReference>
<evidence type="ECO:0000313" key="8">
    <source>
        <dbReference type="Proteomes" id="UP000183315"/>
    </source>
</evidence>
<dbReference type="AlphaFoldDB" id="A0A1H7A191"/>
<accession>A0A1H7A191</accession>
<feature type="binding site" evidence="6">
    <location>
        <position position="85"/>
    </location>
    <ligand>
        <name>Mg(2+)</name>
        <dbReference type="ChEBI" id="CHEBI:18420"/>
        <label>1</label>
        <note>catalytic</note>
    </ligand>
</feature>
<dbReference type="Gene3D" id="3.40.190.80">
    <property type="match status" value="1"/>
</dbReference>
<dbReference type="GO" id="GO:0008441">
    <property type="term" value="F:3'(2'),5'-bisphosphate nucleotidase activity"/>
    <property type="evidence" value="ECO:0007669"/>
    <property type="project" value="UniProtKB-EC"/>
</dbReference>
<feature type="binding site" evidence="6">
    <location>
        <position position="64"/>
    </location>
    <ligand>
        <name>Mg(2+)</name>
        <dbReference type="ChEBI" id="CHEBI:18420"/>
        <label>1</label>
        <note>catalytic</note>
    </ligand>
</feature>
<name>A0A1H7A191_9MICO</name>
<dbReference type="InterPro" id="IPR020583">
    <property type="entry name" value="Inositol_monoP_metal-BS"/>
</dbReference>
<comment type="catalytic activity">
    <reaction evidence="1">
        <text>adenosine 3',5'-bisphosphate + H2O = AMP + phosphate</text>
        <dbReference type="Rhea" id="RHEA:10040"/>
        <dbReference type="ChEBI" id="CHEBI:15377"/>
        <dbReference type="ChEBI" id="CHEBI:43474"/>
        <dbReference type="ChEBI" id="CHEBI:58343"/>
        <dbReference type="ChEBI" id="CHEBI:456215"/>
        <dbReference type="EC" id="3.1.3.7"/>
    </reaction>
</comment>
<dbReference type="SUPFAM" id="SSF56655">
    <property type="entry name" value="Carbohydrate phosphatase"/>
    <property type="match status" value="1"/>
</dbReference>
<evidence type="ECO:0000256" key="1">
    <source>
        <dbReference type="ARBA" id="ARBA00001625"/>
    </source>
</evidence>
<keyword evidence="8" id="KW-1185">Reference proteome</keyword>
<sequence>MTYALTDAALSALLANAAGDELLRVRRESGLEGKELGKAGDAAAQALLAGLLAEHRPDDAVLSEEAKDSEARLSADRVWIIDPLDGTREYSEGRADWAVHIALWERGELTLGAVGIPGEELVLVSDTVAPAPAPADGAQISLAVSRSRPPAVTEPVREALDASLLPMGSAGVKIAAVVRGQVDAYVHAGGQYQWDSAAPVAVARAAGLHTSRIDGSPLVYNDADPYLPDLVVCRPELAPRILAAIAENTDGDS</sequence>
<evidence type="ECO:0000256" key="2">
    <source>
        <dbReference type="ARBA" id="ARBA00022723"/>
    </source>
</evidence>
<evidence type="ECO:0000313" key="7">
    <source>
        <dbReference type="EMBL" id="SEJ59459.1"/>
    </source>
</evidence>
<dbReference type="EMBL" id="FNZI01000005">
    <property type="protein sequence ID" value="SEJ59459.1"/>
    <property type="molecule type" value="Genomic_DNA"/>
</dbReference>
<dbReference type="Proteomes" id="UP000183315">
    <property type="component" value="Unassembled WGS sequence"/>
</dbReference>
<gene>
    <name evidence="7" type="ORF">SAMN05421637_2349</name>
</gene>
<evidence type="ECO:0000256" key="5">
    <source>
        <dbReference type="ARBA" id="ARBA00042530"/>
    </source>
</evidence>
<dbReference type="PROSITE" id="PS00629">
    <property type="entry name" value="IMP_1"/>
    <property type="match status" value="1"/>
</dbReference>
<keyword evidence="3 6" id="KW-0460">Magnesium</keyword>
<keyword evidence="2 6" id="KW-0479">Metal-binding</keyword>
<dbReference type="Pfam" id="PF00459">
    <property type="entry name" value="Inositol_P"/>
    <property type="match status" value="1"/>
</dbReference>
<dbReference type="InterPro" id="IPR050725">
    <property type="entry name" value="CysQ/Inositol_MonoPase"/>
</dbReference>
<proteinExistence type="predicted"/>
<evidence type="ECO:0000256" key="4">
    <source>
        <dbReference type="ARBA" id="ARBA00041694"/>
    </source>
</evidence>
<dbReference type="STRING" id="1043493.SAMN05421637_2349"/>
<dbReference type="InterPro" id="IPR000760">
    <property type="entry name" value="Inositol_monophosphatase-like"/>
</dbReference>
<dbReference type="OrthoDB" id="9772456at2"/>
<reference evidence="8" key="1">
    <citation type="submission" date="2016-10" db="EMBL/GenBank/DDBJ databases">
        <authorList>
            <person name="Varghese N."/>
        </authorList>
    </citation>
    <scope>NUCLEOTIDE SEQUENCE [LARGE SCALE GENOMIC DNA]</scope>
    <source>
        <strain evidence="8">DSM 24868</strain>
    </source>
</reference>
<dbReference type="eggNOG" id="COG1218">
    <property type="taxonomic scope" value="Bacteria"/>
</dbReference>
<dbReference type="GO" id="GO:0050427">
    <property type="term" value="P:3'-phosphoadenosine 5'-phosphosulfate metabolic process"/>
    <property type="evidence" value="ECO:0007669"/>
    <property type="project" value="TreeGrafter"/>
</dbReference>
<feature type="binding site" evidence="6">
    <location>
        <position position="82"/>
    </location>
    <ligand>
        <name>Mg(2+)</name>
        <dbReference type="ChEBI" id="CHEBI:18420"/>
        <label>1</label>
        <note>catalytic</note>
    </ligand>
</feature>
<evidence type="ECO:0000256" key="6">
    <source>
        <dbReference type="PIRSR" id="PIRSR600760-2"/>
    </source>
</evidence>
<dbReference type="GO" id="GO:0046872">
    <property type="term" value="F:metal ion binding"/>
    <property type="evidence" value="ECO:0007669"/>
    <property type="project" value="UniProtKB-KW"/>
</dbReference>
<dbReference type="CDD" id="cd01638">
    <property type="entry name" value="CysQ"/>
    <property type="match status" value="1"/>
</dbReference>
<organism evidence="7 8">
    <name type="scientific">Demequina mangrovi</name>
    <dbReference type="NCBI Taxonomy" id="1043493"/>
    <lineage>
        <taxon>Bacteria</taxon>
        <taxon>Bacillati</taxon>
        <taxon>Actinomycetota</taxon>
        <taxon>Actinomycetes</taxon>
        <taxon>Micrococcales</taxon>
        <taxon>Demequinaceae</taxon>
        <taxon>Demequina</taxon>
    </lineage>
</organism>
<evidence type="ECO:0000256" key="3">
    <source>
        <dbReference type="ARBA" id="ARBA00022842"/>
    </source>
</evidence>
<dbReference type="PANTHER" id="PTHR43028">
    <property type="entry name" value="3'(2'),5'-BISPHOSPHATE NUCLEOTIDASE 1"/>
    <property type="match status" value="1"/>
</dbReference>
<comment type="cofactor">
    <cofactor evidence="6">
        <name>Mg(2+)</name>
        <dbReference type="ChEBI" id="CHEBI:18420"/>
    </cofactor>
</comment>
<dbReference type="PRINTS" id="PR00377">
    <property type="entry name" value="IMPHPHTASES"/>
</dbReference>
<feature type="binding site" evidence="6">
    <location>
        <position position="84"/>
    </location>
    <ligand>
        <name>Mg(2+)</name>
        <dbReference type="ChEBI" id="CHEBI:18420"/>
        <label>1</label>
        <note>catalytic</note>
    </ligand>
</feature>
<protein>
    <recommendedName>
        <fullName evidence="4">3'(2'),5-bisphosphonucleoside 3'(2')-phosphohydrolase</fullName>
    </recommendedName>
    <alternativeName>
        <fullName evidence="5">DPNPase</fullName>
    </alternativeName>
</protein>
<dbReference type="PANTHER" id="PTHR43028:SF5">
    <property type="entry name" value="3'(2'),5'-BISPHOSPHATE NUCLEOTIDASE 1"/>
    <property type="match status" value="1"/>
</dbReference>
<feature type="binding site" evidence="6">
    <location>
        <position position="195"/>
    </location>
    <ligand>
        <name>Mg(2+)</name>
        <dbReference type="ChEBI" id="CHEBI:18420"/>
        <label>1</label>
        <note>catalytic</note>
    </ligand>
</feature>
<dbReference type="GO" id="GO:0000103">
    <property type="term" value="P:sulfate assimilation"/>
    <property type="evidence" value="ECO:0007669"/>
    <property type="project" value="TreeGrafter"/>
</dbReference>